<dbReference type="SFLD" id="SFLDS00029">
    <property type="entry name" value="Radical_SAM"/>
    <property type="match status" value="1"/>
</dbReference>
<reference evidence="7" key="1">
    <citation type="journal article" date="2023" name="Int. J. Syst. Evol. Microbiol.">
        <title>Mesoterricola silvestris gen. nov., sp. nov., Mesoterricola sediminis sp. nov., Geothrix oryzae sp. nov., Geothrix edaphica sp. nov., Geothrix rubra sp. nov., and Geothrix limicola sp. nov., six novel members of Acidobacteriota isolated from soils.</title>
        <authorList>
            <person name="Itoh H."/>
            <person name="Sugisawa Y."/>
            <person name="Mise K."/>
            <person name="Xu Z."/>
            <person name="Kuniyasu M."/>
            <person name="Ushijima N."/>
            <person name="Kawano K."/>
            <person name="Kobayashi E."/>
            <person name="Shiratori Y."/>
            <person name="Masuda Y."/>
            <person name="Senoo K."/>
        </authorList>
    </citation>
    <scope>NUCLEOTIDE SEQUENCE</scope>
    <source>
        <strain evidence="7">W786</strain>
    </source>
</reference>
<evidence type="ECO:0000256" key="5">
    <source>
        <dbReference type="ARBA" id="ARBA00023014"/>
    </source>
</evidence>
<accession>A0AA48KCE4</accession>
<name>A0AA48KCE4_9BACT</name>
<dbReference type="Pfam" id="PF04055">
    <property type="entry name" value="Radical_SAM"/>
    <property type="match status" value="1"/>
</dbReference>
<organism evidence="7 8">
    <name type="scientific">Mesoterricola sediminis</name>
    <dbReference type="NCBI Taxonomy" id="2927980"/>
    <lineage>
        <taxon>Bacteria</taxon>
        <taxon>Pseudomonadati</taxon>
        <taxon>Acidobacteriota</taxon>
        <taxon>Holophagae</taxon>
        <taxon>Holophagales</taxon>
        <taxon>Holophagaceae</taxon>
        <taxon>Mesoterricola</taxon>
    </lineage>
</organism>
<keyword evidence="8" id="KW-1185">Reference proteome</keyword>
<dbReference type="InterPro" id="IPR013785">
    <property type="entry name" value="Aldolase_TIM"/>
</dbReference>
<dbReference type="AlphaFoldDB" id="A0AA48KCE4"/>
<dbReference type="InterPro" id="IPR058240">
    <property type="entry name" value="rSAM_sf"/>
</dbReference>
<evidence type="ECO:0000259" key="6">
    <source>
        <dbReference type="Pfam" id="PF04055"/>
    </source>
</evidence>
<evidence type="ECO:0000256" key="2">
    <source>
        <dbReference type="ARBA" id="ARBA00022691"/>
    </source>
</evidence>
<dbReference type="GO" id="GO:0046872">
    <property type="term" value="F:metal ion binding"/>
    <property type="evidence" value="ECO:0007669"/>
    <property type="project" value="UniProtKB-KW"/>
</dbReference>
<keyword evidence="2" id="KW-0949">S-adenosyl-L-methionine</keyword>
<sequence length="288" mass="32095">MDGLVKAHLDHRRAWQDFDYCYPVISRRSKGVSLGVNLNPDKVCNFDCVYCEVDRTTPPRRKDVDLDQLAREMEVLLDLVQSGELFQVPPFDSAAPHQRRLNDIAFSGDGEPTTLRAFPQAVARMAALRSRRGLRDLKLVLITDASRLQAPEIQEGLEILMDNGGEVWAKLDAGTEAHYQAIDRSKVPFQRILDNLAETAARWPIVIQTLFLAWQGQGPSDAEVEAYIGRLQAIRARGTLAGIQIYTVARPTPEPEARPLPATDLDRLAARVKDALPDVALEVFYGPA</sequence>
<evidence type="ECO:0000313" key="8">
    <source>
        <dbReference type="Proteomes" id="UP001228113"/>
    </source>
</evidence>
<dbReference type="GO" id="GO:0051536">
    <property type="term" value="F:iron-sulfur cluster binding"/>
    <property type="evidence" value="ECO:0007669"/>
    <property type="project" value="UniProtKB-KW"/>
</dbReference>
<dbReference type="CDD" id="cd01335">
    <property type="entry name" value="Radical_SAM"/>
    <property type="match status" value="1"/>
</dbReference>
<dbReference type="SUPFAM" id="SSF102114">
    <property type="entry name" value="Radical SAM enzymes"/>
    <property type="match status" value="1"/>
</dbReference>
<dbReference type="KEGG" id="msea:METESE_19290"/>
<dbReference type="Proteomes" id="UP001228113">
    <property type="component" value="Chromosome"/>
</dbReference>
<dbReference type="InterPro" id="IPR007197">
    <property type="entry name" value="rSAM"/>
</dbReference>
<feature type="domain" description="Radical SAM core" evidence="6">
    <location>
        <begin position="43"/>
        <end position="205"/>
    </location>
</feature>
<dbReference type="EMBL" id="AP027081">
    <property type="protein sequence ID" value="BDU76971.1"/>
    <property type="molecule type" value="Genomic_DNA"/>
</dbReference>
<dbReference type="GO" id="GO:0003824">
    <property type="term" value="F:catalytic activity"/>
    <property type="evidence" value="ECO:0007669"/>
    <property type="project" value="InterPro"/>
</dbReference>
<protein>
    <submittedName>
        <fullName evidence="7">Radical SAM protein</fullName>
    </submittedName>
</protein>
<keyword evidence="4" id="KW-0408">Iron</keyword>
<evidence type="ECO:0000313" key="7">
    <source>
        <dbReference type="EMBL" id="BDU76971.1"/>
    </source>
</evidence>
<comment type="cofactor">
    <cofactor evidence="1">
        <name>[4Fe-4S] cluster</name>
        <dbReference type="ChEBI" id="CHEBI:49883"/>
    </cofactor>
</comment>
<keyword evidence="5" id="KW-0411">Iron-sulfur</keyword>
<gene>
    <name evidence="7" type="ORF">METESE_19290</name>
</gene>
<proteinExistence type="predicted"/>
<keyword evidence="3" id="KW-0479">Metal-binding</keyword>
<dbReference type="Gene3D" id="3.20.20.70">
    <property type="entry name" value="Aldolase class I"/>
    <property type="match status" value="1"/>
</dbReference>
<evidence type="ECO:0000256" key="1">
    <source>
        <dbReference type="ARBA" id="ARBA00001966"/>
    </source>
</evidence>
<evidence type="ECO:0000256" key="4">
    <source>
        <dbReference type="ARBA" id="ARBA00023004"/>
    </source>
</evidence>
<evidence type="ECO:0000256" key="3">
    <source>
        <dbReference type="ARBA" id="ARBA00022723"/>
    </source>
</evidence>